<sequence>MVKTTLKIAAVAAVAAIGIMPAAGPAMADPVSVNDKVSKALVFLNMTITGQVQIPFTSGARWSQDVQTGGTCTGYIVDKTGFIATAGHCVYTGGESMKNQLRQQAIVALAQQQGRDATWATNIYRQAINQSWAVRGSGGDGDRPSVSVRVKQPSGPNQVVREWTTVQVLASQSFMEGDNAVLKMNTPPGELTALPISAVVPKPGEAVTSVGFPGQVRRVSDDMTLPQPSFKTGTVSSRQQNPNGVAQTEVSATIGKGMSGGPTVNANGEVIGTNSMKTVSQEETSEFGFVTDNIALRHYLQGNGATLVSAESGESSGLNMWVWLGPLIGIVALLLLAGLVLGLKRMSNSSPAAQAYPAPQGPGSGVPGATGGQSAPPQNPFGPTPGS</sequence>
<dbReference type="InterPro" id="IPR043504">
    <property type="entry name" value="Peptidase_S1_PA_chymotrypsin"/>
</dbReference>
<reference evidence="5" key="1">
    <citation type="submission" date="2019-06" db="EMBL/GenBank/DDBJ databases">
        <title>Gordonia isolated from sludge of a wastewater treatment plant.</title>
        <authorList>
            <person name="Tamura T."/>
            <person name="Aoyama K."/>
            <person name="Kang Y."/>
            <person name="Saito S."/>
            <person name="Akiyama N."/>
            <person name="Yazawa K."/>
            <person name="Gonoi T."/>
            <person name="Mikami Y."/>
        </authorList>
    </citation>
    <scope>NUCLEOTIDE SEQUENCE [LARGE SCALE GENOMIC DNA]</scope>
    <source>
        <strain evidence="5">NBRC 107697</strain>
    </source>
</reference>
<dbReference type="AlphaFoldDB" id="A0A7I9UZD8"/>
<keyword evidence="3" id="KW-0732">Signal</keyword>
<name>A0A7I9UZD8_9ACTN</name>
<evidence type="ECO:0000313" key="5">
    <source>
        <dbReference type="Proteomes" id="UP000444980"/>
    </source>
</evidence>
<evidence type="ECO:0000313" key="4">
    <source>
        <dbReference type="EMBL" id="GED98538.1"/>
    </source>
</evidence>
<dbReference type="OrthoDB" id="3497273at2"/>
<dbReference type="RefSeq" id="WP_161927944.1">
    <property type="nucleotide sequence ID" value="NZ_BJOU01000002.1"/>
</dbReference>
<feature type="chain" id="PRO_5029739386" description="Trypsin" evidence="3">
    <location>
        <begin position="29"/>
        <end position="387"/>
    </location>
</feature>
<keyword evidence="5" id="KW-1185">Reference proteome</keyword>
<feature type="transmembrane region" description="Helical" evidence="2">
    <location>
        <begin position="320"/>
        <end position="343"/>
    </location>
</feature>
<keyword evidence="2" id="KW-0812">Transmembrane</keyword>
<evidence type="ECO:0000256" key="3">
    <source>
        <dbReference type="SAM" id="SignalP"/>
    </source>
</evidence>
<dbReference type="SUPFAM" id="SSF50494">
    <property type="entry name" value="Trypsin-like serine proteases"/>
    <property type="match status" value="1"/>
</dbReference>
<keyword evidence="2" id="KW-1133">Transmembrane helix</keyword>
<organism evidence="4 5">
    <name type="scientific">Gordonia crocea</name>
    <dbReference type="NCBI Taxonomy" id="589162"/>
    <lineage>
        <taxon>Bacteria</taxon>
        <taxon>Bacillati</taxon>
        <taxon>Actinomycetota</taxon>
        <taxon>Actinomycetes</taxon>
        <taxon>Mycobacteriales</taxon>
        <taxon>Gordoniaceae</taxon>
        <taxon>Gordonia</taxon>
    </lineage>
</organism>
<dbReference type="InterPro" id="IPR009003">
    <property type="entry name" value="Peptidase_S1_PA"/>
</dbReference>
<feature type="compositionally biased region" description="Gly residues" evidence="1">
    <location>
        <begin position="362"/>
        <end position="371"/>
    </location>
</feature>
<feature type="region of interest" description="Disordered" evidence="1">
    <location>
        <begin position="135"/>
        <end position="154"/>
    </location>
</feature>
<feature type="compositionally biased region" description="Pro residues" evidence="1">
    <location>
        <begin position="377"/>
        <end position="387"/>
    </location>
</feature>
<evidence type="ECO:0000256" key="1">
    <source>
        <dbReference type="SAM" id="MobiDB-lite"/>
    </source>
</evidence>
<gene>
    <name evidence="4" type="ORF">nbrc107697_25770</name>
</gene>
<feature type="signal peptide" evidence="3">
    <location>
        <begin position="1"/>
        <end position="28"/>
    </location>
</feature>
<dbReference type="Proteomes" id="UP000444980">
    <property type="component" value="Unassembled WGS sequence"/>
</dbReference>
<dbReference type="Gene3D" id="2.40.10.10">
    <property type="entry name" value="Trypsin-like serine proteases"/>
    <property type="match status" value="2"/>
</dbReference>
<evidence type="ECO:0008006" key="6">
    <source>
        <dbReference type="Google" id="ProtNLM"/>
    </source>
</evidence>
<dbReference type="PANTHER" id="PTHR43019:SF23">
    <property type="entry name" value="PROTEASE DO-LIKE 5, CHLOROPLASTIC"/>
    <property type="match status" value="1"/>
</dbReference>
<comment type="caution">
    <text evidence="4">The sequence shown here is derived from an EMBL/GenBank/DDBJ whole genome shotgun (WGS) entry which is preliminary data.</text>
</comment>
<protein>
    <recommendedName>
        <fullName evidence="6">Trypsin</fullName>
    </recommendedName>
</protein>
<accession>A0A7I9UZD8</accession>
<dbReference type="EMBL" id="BJOU01000002">
    <property type="protein sequence ID" value="GED98538.1"/>
    <property type="molecule type" value="Genomic_DNA"/>
</dbReference>
<feature type="region of interest" description="Disordered" evidence="1">
    <location>
        <begin position="350"/>
        <end position="387"/>
    </location>
</feature>
<evidence type="ECO:0000256" key="2">
    <source>
        <dbReference type="SAM" id="Phobius"/>
    </source>
</evidence>
<keyword evidence="2" id="KW-0472">Membrane</keyword>
<dbReference type="Pfam" id="PF13365">
    <property type="entry name" value="Trypsin_2"/>
    <property type="match status" value="1"/>
</dbReference>
<proteinExistence type="predicted"/>
<dbReference type="PANTHER" id="PTHR43019">
    <property type="entry name" value="SERINE ENDOPROTEASE DEGS"/>
    <property type="match status" value="1"/>
</dbReference>